<sequence length="210" mass="23397">MNSKFPPIHVFDDVASADEFQTLYELQVLTNPRLQTEVGDLGLILKEDIPFSIQGCSYATAPFTHLNPDGSRFSDGTFGVLYIADTIDTALAEVQYHQESYWRNVPDLSYERFVFRGLACRFEEEGMADGLVIPRGDSVYAPSDYTASRALGMAIRDGGMPGLLYHSVRRQGATCWALMTPRPVASIVQTSHFEMIWNGRLAGVNRLSHP</sequence>
<gene>
    <name evidence="2" type="ORF">L861_14695</name>
</gene>
<dbReference type="STRING" id="1121939.L861_14695"/>
<dbReference type="Proteomes" id="UP000014463">
    <property type="component" value="Unassembled WGS sequence"/>
</dbReference>
<evidence type="ECO:0000313" key="3">
    <source>
        <dbReference type="Proteomes" id="UP000014463"/>
    </source>
</evidence>
<name>S2KE89_LITA3</name>
<dbReference type="Pfam" id="PF08808">
    <property type="entry name" value="RES"/>
    <property type="match status" value="1"/>
</dbReference>
<keyword evidence="3" id="KW-1185">Reference proteome</keyword>
<feature type="domain" description="RES" evidence="1">
    <location>
        <begin position="62"/>
        <end position="190"/>
    </location>
</feature>
<dbReference type="eggNOG" id="COG5654">
    <property type="taxonomic scope" value="Bacteria"/>
</dbReference>
<dbReference type="AlphaFoldDB" id="S2KE89"/>
<proteinExistence type="predicted"/>
<dbReference type="PATRIC" id="fig|1121939.11.peg.4450"/>
<comment type="caution">
    <text evidence="2">The sequence shown here is derived from an EMBL/GenBank/DDBJ whole genome shotgun (WGS) entry which is preliminary data.</text>
</comment>
<dbReference type="EMBL" id="ASTJ01000043">
    <property type="protein sequence ID" value="EPC00175.1"/>
    <property type="molecule type" value="Genomic_DNA"/>
</dbReference>
<evidence type="ECO:0000313" key="2">
    <source>
        <dbReference type="EMBL" id="EPC00175.1"/>
    </source>
</evidence>
<evidence type="ECO:0000259" key="1">
    <source>
        <dbReference type="SMART" id="SM00953"/>
    </source>
</evidence>
<reference evidence="2 3" key="1">
    <citation type="journal article" date="2013" name="Genome Announc.">
        <title>Draft genome sequence of the moderately halophilic gammaproteobacterium Halomonas anticariensis FP35.</title>
        <authorList>
            <person name="Tahrioui A."/>
            <person name="Quesada E."/>
            <person name="Llamas I."/>
        </authorList>
    </citation>
    <scope>NUCLEOTIDE SEQUENCE [LARGE SCALE GENOMIC DNA]</scope>
    <source>
        <strain evidence="3">DSM 16096 / CECT 5854 / LMG 22089 / FP35</strain>
    </source>
</reference>
<organism evidence="2 3">
    <name type="scientific">Litchfieldella anticariensis (strain DSM 16096 / CECT 5854 / CIP 108499 / LMG 22089 / FP35)</name>
    <name type="common">Halomonas anticariensis</name>
    <dbReference type="NCBI Taxonomy" id="1121939"/>
    <lineage>
        <taxon>Bacteria</taxon>
        <taxon>Pseudomonadati</taxon>
        <taxon>Pseudomonadota</taxon>
        <taxon>Gammaproteobacteria</taxon>
        <taxon>Oceanospirillales</taxon>
        <taxon>Halomonadaceae</taxon>
        <taxon>Litchfieldella</taxon>
    </lineage>
</organism>
<dbReference type="SMART" id="SM00953">
    <property type="entry name" value="RES"/>
    <property type="match status" value="1"/>
</dbReference>
<dbReference type="InterPro" id="IPR014914">
    <property type="entry name" value="RES_dom"/>
</dbReference>
<accession>S2KE89</accession>
<protein>
    <recommendedName>
        <fullName evidence="1">RES domain-containing protein</fullName>
    </recommendedName>
</protein>